<evidence type="ECO:0000313" key="3">
    <source>
        <dbReference type="EMBL" id="MDR6245553.1"/>
    </source>
</evidence>
<dbReference type="SUPFAM" id="SSF81606">
    <property type="entry name" value="PP2C-like"/>
    <property type="match status" value="1"/>
</dbReference>
<dbReference type="Gene3D" id="3.60.40.10">
    <property type="entry name" value="PPM-type phosphatase domain"/>
    <property type="match status" value="1"/>
</dbReference>
<evidence type="ECO:0000259" key="2">
    <source>
        <dbReference type="PROSITE" id="PS51746"/>
    </source>
</evidence>
<organism evidence="3 4">
    <name type="scientific">Paenibacillus hunanensis</name>
    <dbReference type="NCBI Taxonomy" id="539262"/>
    <lineage>
        <taxon>Bacteria</taxon>
        <taxon>Bacillati</taxon>
        <taxon>Bacillota</taxon>
        <taxon>Bacilli</taxon>
        <taxon>Bacillales</taxon>
        <taxon>Paenibacillaceae</taxon>
        <taxon>Paenibacillus</taxon>
    </lineage>
</organism>
<dbReference type="Pfam" id="PF13672">
    <property type="entry name" value="PP2C_2"/>
    <property type="match status" value="1"/>
</dbReference>
<gene>
    <name evidence="3" type="ORF">JOC58_003466</name>
</gene>
<feature type="domain" description="PPM-type phosphatase" evidence="2">
    <location>
        <begin position="50"/>
        <end position="289"/>
    </location>
</feature>
<dbReference type="InterPro" id="IPR001932">
    <property type="entry name" value="PPM-type_phosphatase-like_dom"/>
</dbReference>
<keyword evidence="4" id="KW-1185">Reference proteome</keyword>
<feature type="transmembrane region" description="Helical" evidence="1">
    <location>
        <begin position="6"/>
        <end position="24"/>
    </location>
</feature>
<name>A0ABU1J231_9BACL</name>
<dbReference type="SMART" id="SM00331">
    <property type="entry name" value="PP2C_SIG"/>
    <property type="match status" value="1"/>
</dbReference>
<keyword evidence="1" id="KW-0812">Transmembrane</keyword>
<evidence type="ECO:0000256" key="1">
    <source>
        <dbReference type="SAM" id="Phobius"/>
    </source>
</evidence>
<dbReference type="Proteomes" id="UP001185028">
    <property type="component" value="Unassembled WGS sequence"/>
</dbReference>
<comment type="caution">
    <text evidence="3">The sequence shown here is derived from an EMBL/GenBank/DDBJ whole genome shotgun (WGS) entry which is preliminary data.</text>
</comment>
<dbReference type="InterPro" id="IPR036457">
    <property type="entry name" value="PPM-type-like_dom_sf"/>
</dbReference>
<dbReference type="PROSITE" id="PS51746">
    <property type="entry name" value="PPM_2"/>
    <property type="match status" value="1"/>
</dbReference>
<proteinExistence type="predicted"/>
<reference evidence="3 4" key="1">
    <citation type="submission" date="2023-07" db="EMBL/GenBank/DDBJ databases">
        <title>Genomic Encyclopedia of Type Strains, Phase IV (KMG-IV): sequencing the most valuable type-strain genomes for metagenomic binning, comparative biology and taxonomic classification.</title>
        <authorList>
            <person name="Goeker M."/>
        </authorList>
    </citation>
    <scope>NUCLEOTIDE SEQUENCE [LARGE SCALE GENOMIC DNA]</scope>
    <source>
        <strain evidence="3 4">DSM 22170</strain>
    </source>
</reference>
<evidence type="ECO:0000313" key="4">
    <source>
        <dbReference type="Proteomes" id="UP001185028"/>
    </source>
</evidence>
<dbReference type="RefSeq" id="WP_229685701.1">
    <property type="nucleotide sequence ID" value="NZ_BMMB01000004.1"/>
</dbReference>
<sequence>MSAMATPYIVFVCACAILGGLLVLRHRLALQTNGISLYVNDTGLPMDSVQIGNGQMIGTRPEQDDYFASQTTSVGTLAVLADGISGLDHGRMASTLAVTTFMKDYEQVQEYRQIPDYMEEAAFASNREIVQQLKGNHGGTTLAAVVLTGRHLYWGAVGDSIITIFRNSSFIPVNSMHTFGAAVLQQKVLSGEMTRQQADSSPQRKQLVNYLGYEGFDHMEICDTPFVLRPGDKVLLCSDGIYDALTEVELEAILKAELTPQDAADRIIESIQQKQLKHQDNATVIIMEHGVSGR</sequence>
<keyword evidence="1" id="KW-1133">Transmembrane helix</keyword>
<keyword evidence="1" id="KW-0472">Membrane</keyword>
<dbReference type="EMBL" id="JAVDQH010000015">
    <property type="protein sequence ID" value="MDR6245553.1"/>
    <property type="molecule type" value="Genomic_DNA"/>
</dbReference>
<dbReference type="CDD" id="cd00143">
    <property type="entry name" value="PP2Cc"/>
    <property type="match status" value="1"/>
</dbReference>
<dbReference type="SMART" id="SM00332">
    <property type="entry name" value="PP2Cc"/>
    <property type="match status" value="1"/>
</dbReference>
<accession>A0ABU1J231</accession>
<protein>
    <submittedName>
        <fullName evidence="3">Serine/threonine protein phosphatase PrpC</fullName>
    </submittedName>
</protein>